<keyword evidence="2" id="KW-1185">Reference proteome</keyword>
<reference evidence="1 2" key="1">
    <citation type="submission" date="2017-11" db="EMBL/GenBank/DDBJ databases">
        <title>The genome of Rhizophagus clarus HR1 reveals common genetic basis of auxotrophy among arbuscular mycorrhizal fungi.</title>
        <authorList>
            <person name="Kobayashi Y."/>
        </authorList>
    </citation>
    <scope>NUCLEOTIDE SEQUENCE [LARGE SCALE GENOMIC DNA]</scope>
    <source>
        <strain evidence="1 2">HR1</strain>
    </source>
</reference>
<organism evidence="1 2">
    <name type="scientific">Rhizophagus clarus</name>
    <dbReference type="NCBI Taxonomy" id="94130"/>
    <lineage>
        <taxon>Eukaryota</taxon>
        <taxon>Fungi</taxon>
        <taxon>Fungi incertae sedis</taxon>
        <taxon>Mucoromycota</taxon>
        <taxon>Glomeromycotina</taxon>
        <taxon>Glomeromycetes</taxon>
        <taxon>Glomerales</taxon>
        <taxon>Glomeraceae</taxon>
        <taxon>Rhizophagus</taxon>
    </lineage>
</organism>
<comment type="caution">
    <text evidence="1">The sequence shown here is derived from an EMBL/GenBank/DDBJ whole genome shotgun (WGS) entry which is preliminary data.</text>
</comment>
<gene>
    <name evidence="1" type="ORF">RclHR1_12240005</name>
</gene>
<proteinExistence type="predicted"/>
<dbReference type="Proteomes" id="UP000247702">
    <property type="component" value="Unassembled WGS sequence"/>
</dbReference>
<sequence length="162" mass="18692">MIQKSNRRQFFNDTELILFIVTRWGRIVLSICTNKLIYNSSTDLKTVAKAAAQEIFHGNISDEYKEEVKKLRENNEINLIGCGGDISALRNDMMHQNVNAWITTVPDSPFFITFDKSDSLSFIGDLVDGENRKKQFANALPIYFDTHIKKFKPFTLPIWNIQ</sequence>
<evidence type="ECO:0000313" key="1">
    <source>
        <dbReference type="EMBL" id="GBB85802.1"/>
    </source>
</evidence>
<dbReference type="STRING" id="94130.A0A2Z6QBE8"/>
<protein>
    <submittedName>
        <fullName evidence="1">Uncharacterized protein</fullName>
    </submittedName>
</protein>
<dbReference type="EMBL" id="BEXD01000252">
    <property type="protein sequence ID" value="GBB85802.1"/>
    <property type="molecule type" value="Genomic_DNA"/>
</dbReference>
<dbReference type="AlphaFoldDB" id="A0A2Z6QBE8"/>
<evidence type="ECO:0000313" key="2">
    <source>
        <dbReference type="Proteomes" id="UP000247702"/>
    </source>
</evidence>
<accession>A0A2Z6QBE8</accession>
<name>A0A2Z6QBE8_9GLOM</name>